<feature type="compositionally biased region" description="Basic and acidic residues" evidence="10">
    <location>
        <begin position="238"/>
        <end position="266"/>
    </location>
</feature>
<dbReference type="GO" id="GO:0005509">
    <property type="term" value="F:calcium ion binding"/>
    <property type="evidence" value="ECO:0007669"/>
    <property type="project" value="InterPro"/>
</dbReference>
<dbReference type="Gene3D" id="2.10.250.10">
    <property type="entry name" value="Calreticulin/calnexin, P domain"/>
    <property type="match status" value="1"/>
</dbReference>
<feature type="compositionally biased region" description="Basic and acidic residues" evidence="10">
    <location>
        <begin position="537"/>
        <end position="550"/>
    </location>
</feature>
<feature type="chain" id="PRO_5040544642" description="Calnexin" evidence="9">
    <location>
        <begin position="19"/>
        <end position="550"/>
    </location>
</feature>
<gene>
    <name evidence="11" type="ORF">BDZ94DRAFT_1286255</name>
</gene>
<evidence type="ECO:0000256" key="3">
    <source>
        <dbReference type="ARBA" id="ARBA00022692"/>
    </source>
</evidence>
<dbReference type="GO" id="GO:0005789">
    <property type="term" value="C:endoplasmic reticulum membrane"/>
    <property type="evidence" value="ECO:0007669"/>
    <property type="project" value="UniProtKB-SubCell"/>
</dbReference>
<dbReference type="Pfam" id="PF00262">
    <property type="entry name" value="Calreticulin"/>
    <property type="match status" value="1"/>
</dbReference>
<reference evidence="11" key="1">
    <citation type="submission" date="2020-11" db="EMBL/GenBank/DDBJ databases">
        <authorList>
            <consortium name="DOE Joint Genome Institute"/>
            <person name="Ahrendt S."/>
            <person name="Riley R."/>
            <person name="Andreopoulos W."/>
            <person name="Labutti K."/>
            <person name="Pangilinan J."/>
            <person name="Ruiz-Duenas F.J."/>
            <person name="Barrasa J.M."/>
            <person name="Sanchez-Garcia M."/>
            <person name="Camarero S."/>
            <person name="Miyauchi S."/>
            <person name="Serrano A."/>
            <person name="Linde D."/>
            <person name="Babiker R."/>
            <person name="Drula E."/>
            <person name="Ayuso-Fernandez I."/>
            <person name="Pacheco R."/>
            <person name="Padilla G."/>
            <person name="Ferreira P."/>
            <person name="Barriuso J."/>
            <person name="Kellner H."/>
            <person name="Castanera R."/>
            <person name="Alfaro M."/>
            <person name="Ramirez L."/>
            <person name="Pisabarro A.G."/>
            <person name="Kuo A."/>
            <person name="Tritt A."/>
            <person name="Lipzen A."/>
            <person name="He G."/>
            <person name="Yan M."/>
            <person name="Ng V."/>
            <person name="Cullen D."/>
            <person name="Martin F."/>
            <person name="Rosso M.-N."/>
            <person name="Henrissat B."/>
            <person name="Hibbett D."/>
            <person name="Martinez A.T."/>
            <person name="Grigoriev I.V."/>
        </authorList>
    </citation>
    <scope>NUCLEOTIDE SEQUENCE</scope>
    <source>
        <strain evidence="11">CBS 247.69</strain>
    </source>
</reference>
<evidence type="ECO:0000256" key="2">
    <source>
        <dbReference type="ARBA" id="ARBA00010983"/>
    </source>
</evidence>
<dbReference type="AlphaFoldDB" id="A0A9P5YGS3"/>
<evidence type="ECO:0000256" key="1">
    <source>
        <dbReference type="ARBA" id="ARBA00004389"/>
    </source>
</evidence>
<keyword evidence="9" id="KW-0732">Signal</keyword>
<dbReference type="Gene3D" id="2.60.120.200">
    <property type="match status" value="1"/>
</dbReference>
<dbReference type="InterPro" id="IPR013320">
    <property type="entry name" value="ConA-like_dom_sf"/>
</dbReference>
<feature type="compositionally biased region" description="Basic and acidic residues" evidence="10">
    <location>
        <begin position="515"/>
        <end position="527"/>
    </location>
</feature>
<dbReference type="SUPFAM" id="SSF49899">
    <property type="entry name" value="Concanavalin A-like lectins/glucanases"/>
    <property type="match status" value="1"/>
</dbReference>
<keyword evidence="12" id="KW-1185">Reference proteome</keyword>
<evidence type="ECO:0000256" key="6">
    <source>
        <dbReference type="ARBA" id="ARBA00023136"/>
    </source>
</evidence>
<dbReference type="PANTHER" id="PTHR11073">
    <property type="entry name" value="CALRETICULIN AND CALNEXIN"/>
    <property type="match status" value="1"/>
</dbReference>
<name>A0A9P5YGS3_9AGAR</name>
<dbReference type="Proteomes" id="UP000807353">
    <property type="component" value="Unassembled WGS sequence"/>
</dbReference>
<evidence type="ECO:0000256" key="8">
    <source>
        <dbReference type="ARBA" id="ARBA00040224"/>
    </source>
</evidence>
<evidence type="ECO:0000256" key="5">
    <source>
        <dbReference type="ARBA" id="ARBA00022989"/>
    </source>
</evidence>
<dbReference type="PRINTS" id="PR00626">
    <property type="entry name" value="CALRETICULIN"/>
</dbReference>
<evidence type="ECO:0000256" key="10">
    <source>
        <dbReference type="SAM" id="MobiDB-lite"/>
    </source>
</evidence>
<keyword evidence="7 9" id="KW-0143">Chaperone</keyword>
<keyword evidence="5 9" id="KW-1133">Transmembrane helix</keyword>
<dbReference type="FunFam" id="2.10.250.10:FF:000001">
    <property type="entry name" value="Calnexin homolog"/>
    <property type="match status" value="1"/>
</dbReference>
<dbReference type="OrthoDB" id="1938156at2759"/>
<comment type="subcellular location">
    <subcellularLocation>
        <location evidence="1">Endoplasmic reticulum membrane</location>
        <topology evidence="1">Single-pass membrane protein</topology>
    </subcellularLocation>
</comment>
<keyword evidence="6 9" id="KW-0472">Membrane</keyword>
<dbReference type="GO" id="GO:0036503">
    <property type="term" value="P:ERAD pathway"/>
    <property type="evidence" value="ECO:0007669"/>
    <property type="project" value="TreeGrafter"/>
</dbReference>
<feature type="signal peptide" evidence="9">
    <location>
        <begin position="1"/>
        <end position="18"/>
    </location>
</feature>
<feature type="region of interest" description="Disordered" evidence="10">
    <location>
        <begin position="229"/>
        <end position="269"/>
    </location>
</feature>
<comment type="caution">
    <text evidence="11">The sequence shown here is derived from an EMBL/GenBank/DDBJ whole genome shotgun (WGS) entry which is preliminary data.</text>
</comment>
<accession>A0A9P5YGS3</accession>
<feature type="region of interest" description="Disordered" evidence="10">
    <location>
        <begin position="512"/>
        <end position="550"/>
    </location>
</feature>
<keyword evidence="3 9" id="KW-0812">Transmembrane</keyword>
<dbReference type="FunFam" id="2.60.120.200:FF:000011">
    <property type="entry name" value="Probable calnexin"/>
    <property type="match status" value="1"/>
</dbReference>
<organism evidence="11 12">
    <name type="scientific">Collybia nuda</name>
    <dbReference type="NCBI Taxonomy" id="64659"/>
    <lineage>
        <taxon>Eukaryota</taxon>
        <taxon>Fungi</taxon>
        <taxon>Dikarya</taxon>
        <taxon>Basidiomycota</taxon>
        <taxon>Agaricomycotina</taxon>
        <taxon>Agaricomycetes</taxon>
        <taxon>Agaricomycetidae</taxon>
        <taxon>Agaricales</taxon>
        <taxon>Tricholomatineae</taxon>
        <taxon>Clitocybaceae</taxon>
        <taxon>Collybia</taxon>
    </lineage>
</organism>
<dbReference type="InterPro" id="IPR009033">
    <property type="entry name" value="Calreticulin/calnexin_P_dom_sf"/>
</dbReference>
<sequence>MRSVALSVLAIAASGALANTDSDAPRPSFTPTKIKAPFIEQFTDDWSDRWTPSEATKKTPVGGETFSYVGKWAVEDPSISVMDGDQGLVAKSKAAHHAISAPFEKPISFAEKPLVVQYEVKYQKGGNCGGGYVKLLEDGFQTSGKEFSDHTPWVVMFGPDLTCPGTKVHFIFRHKSPKTGETEEKHLKIAPRPSIEKLTNLYTLIVHPNNTYNVLFNGESEKTGSLLEDFEPAVNPPKEIDDPKDKKPSDWVDEQKIADPEAKKPDDWDENAPYEIVDEEAIKPEGWLDDEPLMISDPDAEKPEEWDDEEDGDWIAPTIPNPKCADAPGCGEWKRPMKANPDYKGTWYAPLIDNPAYKGEWSPRKIPNPDWFEDLKPVKSLSKIGGVGIELWTMTEDILFDNLYVGHSVEDAKALAAESFEVKKPLETALDKVDSPEDEAEETVGSFKEDPINFIRQKVFTFIDAAKEDPVSAFKTQPETGAALAAALFTLFGMIGAIFGLVGGQQKPIITKSTKKTDASTPDDKQKNGAAPVAPAGEDKKDESGVKKRK</sequence>
<proteinExistence type="inferred from homology"/>
<dbReference type="SUPFAM" id="SSF63887">
    <property type="entry name" value="P-domain of calnexin/calreticulin"/>
    <property type="match status" value="1"/>
</dbReference>
<evidence type="ECO:0000313" key="12">
    <source>
        <dbReference type="Proteomes" id="UP000807353"/>
    </source>
</evidence>
<dbReference type="PANTHER" id="PTHR11073:SF1">
    <property type="entry name" value="CALNEXIN 14D-RELATED"/>
    <property type="match status" value="1"/>
</dbReference>
<dbReference type="PROSITE" id="PS00803">
    <property type="entry name" value="CALRETICULIN_1"/>
    <property type="match status" value="1"/>
</dbReference>
<protein>
    <recommendedName>
        <fullName evidence="8">Calnexin</fullName>
    </recommendedName>
</protein>
<comment type="similarity">
    <text evidence="2 9">Belongs to the calreticulin family.</text>
</comment>
<evidence type="ECO:0000256" key="9">
    <source>
        <dbReference type="RuleBase" id="RU362126"/>
    </source>
</evidence>
<dbReference type="GO" id="GO:0006457">
    <property type="term" value="P:protein folding"/>
    <property type="evidence" value="ECO:0007669"/>
    <property type="project" value="InterPro"/>
</dbReference>
<dbReference type="InterPro" id="IPR001580">
    <property type="entry name" value="Calret/calnex"/>
</dbReference>
<evidence type="ECO:0000256" key="4">
    <source>
        <dbReference type="ARBA" id="ARBA00022824"/>
    </source>
</evidence>
<dbReference type="GO" id="GO:0051082">
    <property type="term" value="F:unfolded protein binding"/>
    <property type="evidence" value="ECO:0007669"/>
    <property type="project" value="InterPro"/>
</dbReference>
<evidence type="ECO:0000313" key="11">
    <source>
        <dbReference type="EMBL" id="KAF9469623.1"/>
    </source>
</evidence>
<dbReference type="InterPro" id="IPR018124">
    <property type="entry name" value="Calret/calnex_CS"/>
</dbReference>
<evidence type="ECO:0000256" key="7">
    <source>
        <dbReference type="ARBA" id="ARBA00023186"/>
    </source>
</evidence>
<dbReference type="EMBL" id="MU150229">
    <property type="protein sequence ID" value="KAF9469623.1"/>
    <property type="molecule type" value="Genomic_DNA"/>
</dbReference>
<keyword evidence="4 9" id="KW-0256">Endoplasmic reticulum</keyword>
<feature type="transmembrane region" description="Helical" evidence="9">
    <location>
        <begin position="482"/>
        <end position="502"/>
    </location>
</feature>